<dbReference type="CDD" id="cd06170">
    <property type="entry name" value="LuxR_C_like"/>
    <property type="match status" value="1"/>
</dbReference>
<evidence type="ECO:0000313" key="8">
    <source>
        <dbReference type="EMBL" id="GGC65905.1"/>
    </source>
</evidence>
<dbReference type="RefSeq" id="WP_188673477.1">
    <property type="nucleotide sequence ID" value="NZ_BMJH01000002.1"/>
</dbReference>
<dbReference type="GO" id="GO:0000160">
    <property type="term" value="P:phosphorelay signal transduction system"/>
    <property type="evidence" value="ECO:0007669"/>
    <property type="project" value="InterPro"/>
</dbReference>
<dbReference type="PROSITE" id="PS50043">
    <property type="entry name" value="HTH_LUXR_2"/>
    <property type="match status" value="1"/>
</dbReference>
<dbReference type="PROSITE" id="PS50110">
    <property type="entry name" value="RESPONSE_REGULATORY"/>
    <property type="match status" value="1"/>
</dbReference>
<evidence type="ECO:0000256" key="4">
    <source>
        <dbReference type="ARBA" id="ARBA00023163"/>
    </source>
</evidence>
<dbReference type="InterPro" id="IPR001789">
    <property type="entry name" value="Sig_transdc_resp-reg_receiver"/>
</dbReference>
<dbReference type="SUPFAM" id="SSF52172">
    <property type="entry name" value="CheY-like"/>
    <property type="match status" value="1"/>
</dbReference>
<sequence length="211" mass="22752">MFTVFLVDDHEVVRRGLVDLISADPKLTVVGEAGNCAQALARIPAAAPDVVILDVRLPDGNGIELCREIRSANPDQKCLILTSFTDEQAMVDAILAGAAGYVIKDIRGMDLTQAIIDVGEGKSLLDNRAAAALMARLRTGAVEADPFPTLTSQELTLLELLGEGLTNRQIAERMFLAEKTVKNYVSRLLAKLGVERRTQAAVLASKLKKRS</sequence>
<accession>A0A916U9V0</accession>
<keyword evidence="3 8" id="KW-0238">DNA-binding</keyword>
<evidence type="ECO:0000256" key="2">
    <source>
        <dbReference type="ARBA" id="ARBA00023015"/>
    </source>
</evidence>
<evidence type="ECO:0000313" key="9">
    <source>
        <dbReference type="Proteomes" id="UP000641514"/>
    </source>
</evidence>
<dbReference type="AlphaFoldDB" id="A0A916U9V0"/>
<evidence type="ECO:0000256" key="3">
    <source>
        <dbReference type="ARBA" id="ARBA00023125"/>
    </source>
</evidence>
<name>A0A916U9V0_9ACTN</name>
<dbReference type="Pfam" id="PF00196">
    <property type="entry name" value="GerE"/>
    <property type="match status" value="1"/>
</dbReference>
<evidence type="ECO:0000259" key="7">
    <source>
        <dbReference type="PROSITE" id="PS50110"/>
    </source>
</evidence>
<dbReference type="InterPro" id="IPR039420">
    <property type="entry name" value="WalR-like"/>
</dbReference>
<dbReference type="Gene3D" id="3.40.50.2300">
    <property type="match status" value="1"/>
</dbReference>
<gene>
    <name evidence="8" type="ORF">GCM10011410_18070</name>
</gene>
<dbReference type="PANTHER" id="PTHR43214">
    <property type="entry name" value="TWO-COMPONENT RESPONSE REGULATOR"/>
    <property type="match status" value="1"/>
</dbReference>
<dbReference type="EMBL" id="BMJH01000002">
    <property type="protein sequence ID" value="GGC65905.1"/>
    <property type="molecule type" value="Genomic_DNA"/>
</dbReference>
<dbReference type="Pfam" id="PF00072">
    <property type="entry name" value="Response_reg"/>
    <property type="match status" value="1"/>
</dbReference>
<reference evidence="8" key="1">
    <citation type="journal article" date="2014" name="Int. J. Syst. Evol. Microbiol.">
        <title>Complete genome sequence of Corynebacterium casei LMG S-19264T (=DSM 44701T), isolated from a smear-ripened cheese.</title>
        <authorList>
            <consortium name="US DOE Joint Genome Institute (JGI-PGF)"/>
            <person name="Walter F."/>
            <person name="Albersmeier A."/>
            <person name="Kalinowski J."/>
            <person name="Ruckert C."/>
        </authorList>
    </citation>
    <scope>NUCLEOTIDE SEQUENCE</scope>
    <source>
        <strain evidence="8">CGMCC 1.15478</strain>
    </source>
</reference>
<dbReference type="CDD" id="cd17535">
    <property type="entry name" value="REC_NarL-like"/>
    <property type="match status" value="1"/>
</dbReference>
<keyword evidence="4" id="KW-0804">Transcription</keyword>
<feature type="domain" description="HTH luxR-type" evidence="6">
    <location>
        <begin position="143"/>
        <end position="208"/>
    </location>
</feature>
<keyword evidence="9" id="KW-1185">Reference proteome</keyword>
<dbReference type="InterPro" id="IPR016032">
    <property type="entry name" value="Sig_transdc_resp-reg_C-effctor"/>
</dbReference>
<evidence type="ECO:0000259" key="6">
    <source>
        <dbReference type="PROSITE" id="PS50043"/>
    </source>
</evidence>
<dbReference type="PROSITE" id="PS00622">
    <property type="entry name" value="HTH_LUXR_1"/>
    <property type="match status" value="1"/>
</dbReference>
<evidence type="ECO:0000256" key="1">
    <source>
        <dbReference type="ARBA" id="ARBA00022553"/>
    </source>
</evidence>
<dbReference type="GO" id="GO:0006355">
    <property type="term" value="P:regulation of DNA-templated transcription"/>
    <property type="evidence" value="ECO:0007669"/>
    <property type="project" value="InterPro"/>
</dbReference>
<dbReference type="PRINTS" id="PR00038">
    <property type="entry name" value="HTHLUXR"/>
</dbReference>
<dbReference type="SMART" id="SM00421">
    <property type="entry name" value="HTH_LUXR"/>
    <property type="match status" value="1"/>
</dbReference>
<reference evidence="8" key="2">
    <citation type="submission" date="2020-09" db="EMBL/GenBank/DDBJ databases">
        <authorList>
            <person name="Sun Q."/>
            <person name="Zhou Y."/>
        </authorList>
    </citation>
    <scope>NUCLEOTIDE SEQUENCE</scope>
    <source>
        <strain evidence="8">CGMCC 1.15478</strain>
    </source>
</reference>
<dbReference type="GO" id="GO:0003677">
    <property type="term" value="F:DNA binding"/>
    <property type="evidence" value="ECO:0007669"/>
    <property type="project" value="UniProtKB-KW"/>
</dbReference>
<dbReference type="PANTHER" id="PTHR43214:SF24">
    <property type="entry name" value="TRANSCRIPTIONAL REGULATORY PROTEIN NARL-RELATED"/>
    <property type="match status" value="1"/>
</dbReference>
<dbReference type="SUPFAM" id="SSF46894">
    <property type="entry name" value="C-terminal effector domain of the bipartite response regulators"/>
    <property type="match status" value="1"/>
</dbReference>
<keyword evidence="1 5" id="KW-0597">Phosphoprotein</keyword>
<dbReference type="InterPro" id="IPR000792">
    <property type="entry name" value="Tscrpt_reg_LuxR_C"/>
</dbReference>
<dbReference type="SMART" id="SM00448">
    <property type="entry name" value="REC"/>
    <property type="match status" value="1"/>
</dbReference>
<feature type="domain" description="Response regulatory" evidence="7">
    <location>
        <begin position="3"/>
        <end position="119"/>
    </location>
</feature>
<comment type="caution">
    <text evidence="8">The sequence shown here is derived from an EMBL/GenBank/DDBJ whole genome shotgun (WGS) entry which is preliminary data.</text>
</comment>
<dbReference type="InterPro" id="IPR011006">
    <property type="entry name" value="CheY-like_superfamily"/>
</dbReference>
<evidence type="ECO:0000256" key="5">
    <source>
        <dbReference type="PROSITE-ProRule" id="PRU00169"/>
    </source>
</evidence>
<protein>
    <submittedName>
        <fullName evidence="8">DNA-binding response regulator</fullName>
    </submittedName>
</protein>
<feature type="modified residue" description="4-aspartylphosphate" evidence="5">
    <location>
        <position position="54"/>
    </location>
</feature>
<keyword evidence="2" id="KW-0805">Transcription regulation</keyword>
<proteinExistence type="predicted"/>
<dbReference type="InterPro" id="IPR058245">
    <property type="entry name" value="NreC/VraR/RcsB-like_REC"/>
</dbReference>
<dbReference type="Proteomes" id="UP000641514">
    <property type="component" value="Unassembled WGS sequence"/>
</dbReference>
<organism evidence="8 9">
    <name type="scientific">Hoyosella rhizosphaerae</name>
    <dbReference type="NCBI Taxonomy" id="1755582"/>
    <lineage>
        <taxon>Bacteria</taxon>
        <taxon>Bacillati</taxon>
        <taxon>Actinomycetota</taxon>
        <taxon>Actinomycetes</taxon>
        <taxon>Mycobacteriales</taxon>
        <taxon>Hoyosellaceae</taxon>
        <taxon>Hoyosella</taxon>
    </lineage>
</organism>